<dbReference type="AlphaFoldDB" id="A0A811PG11"/>
<feature type="region of interest" description="Disordered" evidence="1">
    <location>
        <begin position="146"/>
        <end position="177"/>
    </location>
</feature>
<evidence type="ECO:0000313" key="3">
    <source>
        <dbReference type="EMBL" id="CAD6246325.1"/>
    </source>
</evidence>
<name>A0A811PG11_9POAL</name>
<gene>
    <name evidence="3" type="ORF">NCGR_LOCUS30593</name>
</gene>
<dbReference type="Proteomes" id="UP000604825">
    <property type="component" value="Unassembled WGS sequence"/>
</dbReference>
<keyword evidence="2" id="KW-0472">Membrane</keyword>
<evidence type="ECO:0000256" key="2">
    <source>
        <dbReference type="SAM" id="Phobius"/>
    </source>
</evidence>
<evidence type="ECO:0000313" key="4">
    <source>
        <dbReference type="Proteomes" id="UP000604825"/>
    </source>
</evidence>
<reference evidence="3" key="1">
    <citation type="submission" date="2020-10" db="EMBL/GenBank/DDBJ databases">
        <authorList>
            <person name="Han B."/>
            <person name="Lu T."/>
            <person name="Zhao Q."/>
            <person name="Huang X."/>
            <person name="Zhao Y."/>
        </authorList>
    </citation>
    <scope>NUCLEOTIDE SEQUENCE</scope>
</reference>
<accession>A0A811PG11</accession>
<feature type="transmembrane region" description="Helical" evidence="2">
    <location>
        <begin position="29"/>
        <end position="47"/>
    </location>
</feature>
<keyword evidence="2" id="KW-0812">Transmembrane</keyword>
<proteinExistence type="predicted"/>
<dbReference type="OrthoDB" id="5547497at2759"/>
<feature type="transmembrane region" description="Helical" evidence="2">
    <location>
        <begin position="118"/>
        <end position="139"/>
    </location>
</feature>
<protein>
    <submittedName>
        <fullName evidence="3">Uncharacterized protein</fullName>
    </submittedName>
</protein>
<organism evidence="3 4">
    <name type="scientific">Miscanthus lutarioriparius</name>
    <dbReference type="NCBI Taxonomy" id="422564"/>
    <lineage>
        <taxon>Eukaryota</taxon>
        <taxon>Viridiplantae</taxon>
        <taxon>Streptophyta</taxon>
        <taxon>Embryophyta</taxon>
        <taxon>Tracheophyta</taxon>
        <taxon>Spermatophyta</taxon>
        <taxon>Magnoliopsida</taxon>
        <taxon>Liliopsida</taxon>
        <taxon>Poales</taxon>
        <taxon>Poaceae</taxon>
        <taxon>PACMAD clade</taxon>
        <taxon>Panicoideae</taxon>
        <taxon>Andropogonodae</taxon>
        <taxon>Andropogoneae</taxon>
        <taxon>Saccharinae</taxon>
        <taxon>Miscanthus</taxon>
    </lineage>
</organism>
<evidence type="ECO:0000256" key="1">
    <source>
        <dbReference type="SAM" id="MobiDB-lite"/>
    </source>
</evidence>
<feature type="region of interest" description="Disordered" evidence="1">
    <location>
        <begin position="90"/>
        <end position="110"/>
    </location>
</feature>
<sequence>MVGCLATSTKTILAESLLHGYKFDSINTVYYMAPFATMILSVPAMVLEGSGVVSWPLHMRVGGASAGDHRHVGGAGLLPQLLHLLRDPLDDGRDVQRGRQPQGGRGGAGVVDDLPEPYLGMNAVGCAVTLVGCTFYSYVRHPHLAASGRRGDRRRRPAYAQRPLGMPLTAEKQGDKI</sequence>
<keyword evidence="4" id="KW-1185">Reference proteome</keyword>
<dbReference type="EMBL" id="CAJGYO010000007">
    <property type="protein sequence ID" value="CAD6246325.1"/>
    <property type="molecule type" value="Genomic_DNA"/>
</dbReference>
<keyword evidence="2" id="KW-1133">Transmembrane helix</keyword>
<comment type="caution">
    <text evidence="3">The sequence shown here is derived from an EMBL/GenBank/DDBJ whole genome shotgun (WGS) entry which is preliminary data.</text>
</comment>